<dbReference type="EMBL" id="MEHK01000002">
    <property type="protein sequence ID" value="OEJ22587.1"/>
    <property type="molecule type" value="Genomic_DNA"/>
</dbReference>
<evidence type="ECO:0000313" key="3">
    <source>
        <dbReference type="EMBL" id="OEJ22587.1"/>
    </source>
</evidence>
<organism evidence="3 4">
    <name type="scientific">Streptomyces subrutilus</name>
    <dbReference type="NCBI Taxonomy" id="36818"/>
    <lineage>
        <taxon>Bacteria</taxon>
        <taxon>Bacillati</taxon>
        <taxon>Actinomycetota</taxon>
        <taxon>Actinomycetes</taxon>
        <taxon>Kitasatosporales</taxon>
        <taxon>Streptomycetaceae</taxon>
        <taxon>Streptomyces</taxon>
    </lineage>
</organism>
<proteinExistence type="predicted"/>
<evidence type="ECO:0000313" key="4">
    <source>
        <dbReference type="Proteomes" id="UP000095705"/>
    </source>
</evidence>
<comment type="caution">
    <text evidence="3">The sequence shown here is derived from an EMBL/GenBank/DDBJ whole genome shotgun (WGS) entry which is preliminary data.</text>
</comment>
<reference evidence="3 4" key="1">
    <citation type="submission" date="2016-08" db="EMBL/GenBank/DDBJ databases">
        <title>The complete genome of Streptomyces subrutilus 10-1-1.</title>
        <authorList>
            <person name="Chen X."/>
        </authorList>
    </citation>
    <scope>NUCLEOTIDE SEQUENCE [LARGE SCALE GENOMIC DNA]</scope>
    <source>
        <strain evidence="3 4">10-1-1</strain>
    </source>
</reference>
<accession>A0A1E5P0K4</accession>
<dbReference type="SUPFAM" id="SSF48239">
    <property type="entry name" value="Terpenoid cyclases/Protein prenyltransferases"/>
    <property type="match status" value="1"/>
</dbReference>
<dbReference type="CDD" id="cd00688">
    <property type="entry name" value="ISOPREN_C2_like"/>
    <property type="match status" value="1"/>
</dbReference>
<protein>
    <recommendedName>
        <fullName evidence="2">Squalene cyclase C-terminal domain-containing protein</fullName>
    </recommendedName>
</protein>
<name>A0A1E5P0K4_9ACTN</name>
<dbReference type="Pfam" id="PF13243">
    <property type="entry name" value="SQHop_cyclase_C"/>
    <property type="match status" value="1"/>
</dbReference>
<dbReference type="InterPro" id="IPR032696">
    <property type="entry name" value="SQ_cyclase_C"/>
</dbReference>
<dbReference type="UniPathway" id="UPA00337"/>
<dbReference type="STRING" id="36818.BGK67_34325"/>
<dbReference type="InterPro" id="IPR008930">
    <property type="entry name" value="Terpenoid_cyclase/PrenylTrfase"/>
</dbReference>
<evidence type="ECO:0000256" key="1">
    <source>
        <dbReference type="ARBA" id="ARBA00022723"/>
    </source>
</evidence>
<feature type="domain" description="Squalene cyclase C-terminal" evidence="2">
    <location>
        <begin position="324"/>
        <end position="473"/>
    </location>
</feature>
<gene>
    <name evidence="3" type="ORF">BGK67_34325</name>
</gene>
<evidence type="ECO:0000259" key="2">
    <source>
        <dbReference type="Pfam" id="PF13243"/>
    </source>
</evidence>
<dbReference type="Gene3D" id="1.50.10.20">
    <property type="match status" value="2"/>
</dbReference>
<dbReference type="GO" id="GO:0046872">
    <property type="term" value="F:metal ion binding"/>
    <property type="evidence" value="ECO:0007669"/>
    <property type="project" value="UniProtKB-KW"/>
</dbReference>
<keyword evidence="4" id="KW-1185">Reference proteome</keyword>
<keyword evidence="1" id="KW-0479">Metal-binding</keyword>
<dbReference type="AlphaFoldDB" id="A0A1E5P0K4"/>
<dbReference type="Proteomes" id="UP000095705">
    <property type="component" value="Unassembled WGS sequence"/>
</dbReference>
<dbReference type="RefSeq" id="WP_069924632.1">
    <property type="nucleotide sequence ID" value="NZ_MEHK01000002.1"/>
</dbReference>
<sequence>MEAARVCRDLVSRLAAQVTPDGCVPGPCASRVLESALLLALLRREGQHPGVQEGLEGFLSRDTGGGRSRFDSALSDAVLTGRQADADWVHAELLAGFDHFTFARKRLFFDVCLASVGAIDFHPGMRPERIDSGNRAPWVQMIMLALKVTIAHGLRRPEAVTAVEHERLVTLLREGQRRGVWENHVTAHLLALLAVSAVAPRSADVAKGLRLLVECVNPDGGLPSIANLSVFCTGVAGLALARAGADRQVTERMGDYLAARQGPDGGWPFGEHMMQSDVDTTSYALAFLASLDTGRYAKPLQRAGSYLSAIAGQDGGFPTYVAGDPSEVGMTGGAASALGWAGEAHAGLLENAARYLLGAQKPDGTFERSWTLSEANTIWRAMWALHSLPPSRLPQLRAAREQAVARSHRFLDLAQNGDGGWGYRLGDASDTTSTAYSLLALSAMGRHVGTDHVVRRGIFHLLARQEADGGFTALPDQVAPRPLLFDAPVFADIWALLALGACDESWRW</sequence>